<dbReference type="CDD" id="cd06080">
    <property type="entry name" value="PWWP_MUM1-like"/>
    <property type="match status" value="1"/>
</dbReference>
<evidence type="ECO:0000256" key="1">
    <source>
        <dbReference type="SAM" id="MobiDB-lite"/>
    </source>
</evidence>
<feature type="region of interest" description="Disordered" evidence="1">
    <location>
        <begin position="1"/>
        <end position="55"/>
    </location>
</feature>
<dbReference type="PANTHER" id="PTHR31333:SF6">
    <property type="entry name" value="MUM1 LIKE 1"/>
    <property type="match status" value="1"/>
</dbReference>
<proteinExistence type="predicted"/>
<feature type="domain" description="PWWP" evidence="3">
    <location>
        <begin position="414"/>
        <end position="556"/>
    </location>
</feature>
<protein>
    <submittedName>
        <fullName evidence="4">Melanoma associated antigen (Mutated) 1</fullName>
    </submittedName>
</protein>
<feature type="compositionally biased region" description="Basic residues" evidence="1">
    <location>
        <begin position="18"/>
        <end position="33"/>
    </location>
</feature>
<feature type="compositionally biased region" description="Basic residues" evidence="1">
    <location>
        <begin position="132"/>
        <end position="146"/>
    </location>
</feature>
<sequence>GLFSYGRTTSEHNTMKGGRCKTRNIKRKKRPRKNVVTDTISSPPAKKSNVRPDDDLASLDLSTFIPTTPKRSERLRGQKHEVNLTSTPVHSSSSAISHPSPQINNIQLRCIKVSSKPKTSEGGSRSNSRSQNGRKKSNSSKARKGKEKSAKEQTGVNVSTAKWPRGRQRKTENGNLNGDTLSKSCKFRPRFELQMPEASDQDESLFSSDLSIELSHYQEQLPTLSFQEDETSDDEEEELPSFLMQKDKKPPAITDGAFVWYKCRKYPFWPAWVKSVNRKQKKASIIFVDDPFADNHRKKGFTVALKSLKPFDCEESEELMHKAKETYEAAVSWSLELIDDYRFRIACGSFSGSFIEYFNHDMSYPVRRKYPQAASERLTIANDSITVESCDDCKDDSINENKEDVCKSTKRLLPDRTHAAHNRANEKLVHFIVKQRMVEPRLLAVIHGQQQSRWLRSFLSAKRRRVVNVYLEDDQQLDQVYLYLNELYTTAVSKSSCLVEMKSLEQVPFVLDVLLPEAIIYAIAGVDNVSVKKAEEKYLKGRRVSNRERQEFDLMIESQMRRKQHHSSAVDLFSDAIS</sequence>
<accession>A0A1A7XMP8</accession>
<feature type="compositionally biased region" description="Low complexity" evidence="1">
    <location>
        <begin position="122"/>
        <end position="131"/>
    </location>
</feature>
<evidence type="ECO:0000313" key="4">
    <source>
        <dbReference type="EMBL" id="SBP19366.1"/>
    </source>
</evidence>
<gene>
    <name evidence="4" type="primary">MUM1</name>
</gene>
<dbReference type="EMBL" id="HADW01017966">
    <property type="protein sequence ID" value="SBP19366.1"/>
    <property type="molecule type" value="Transcribed_RNA"/>
</dbReference>
<reference evidence="4" key="1">
    <citation type="submission" date="2016-05" db="EMBL/GenBank/DDBJ databases">
        <authorList>
            <person name="Lavstsen T."/>
            <person name="Jespersen J.S."/>
        </authorList>
    </citation>
    <scope>NUCLEOTIDE SEQUENCE</scope>
    <source>
        <tissue evidence="4">Brain</tissue>
    </source>
</reference>
<dbReference type="Gene3D" id="2.30.30.140">
    <property type="match status" value="1"/>
</dbReference>
<feature type="region of interest" description="Disordered" evidence="1">
    <location>
        <begin position="115"/>
        <end position="183"/>
    </location>
</feature>
<evidence type="ECO:0000259" key="3">
    <source>
        <dbReference type="Pfam" id="PF20886"/>
    </source>
</evidence>
<dbReference type="InterPro" id="IPR048795">
    <property type="entry name" value="PWP3A_3B_4_C"/>
</dbReference>
<dbReference type="Pfam" id="PF20884">
    <property type="entry name" value="MUM1-like_PWWP"/>
    <property type="match status" value="1"/>
</dbReference>
<dbReference type="Pfam" id="PF20886">
    <property type="entry name" value="PWP3A-B_C"/>
    <property type="match status" value="1"/>
</dbReference>
<dbReference type="InterPro" id="IPR040263">
    <property type="entry name" value="PWP3A_3B_4"/>
</dbReference>
<dbReference type="AlphaFoldDB" id="A0A1A7XMP8"/>
<feature type="compositionally biased region" description="Low complexity" evidence="1">
    <location>
        <begin position="85"/>
        <end position="101"/>
    </location>
</feature>
<dbReference type="SUPFAM" id="SSF63748">
    <property type="entry name" value="Tudor/PWWP/MBT"/>
    <property type="match status" value="1"/>
</dbReference>
<evidence type="ECO:0000259" key="2">
    <source>
        <dbReference type="Pfam" id="PF20884"/>
    </source>
</evidence>
<organism evidence="4">
    <name type="scientific">Iconisemion striatum</name>
    <dbReference type="NCBI Taxonomy" id="60296"/>
    <lineage>
        <taxon>Eukaryota</taxon>
        <taxon>Metazoa</taxon>
        <taxon>Chordata</taxon>
        <taxon>Craniata</taxon>
        <taxon>Vertebrata</taxon>
        <taxon>Euteleostomi</taxon>
        <taxon>Actinopterygii</taxon>
        <taxon>Neopterygii</taxon>
        <taxon>Teleostei</taxon>
        <taxon>Neoteleostei</taxon>
        <taxon>Acanthomorphata</taxon>
        <taxon>Ovalentaria</taxon>
        <taxon>Atherinomorphae</taxon>
        <taxon>Cyprinodontiformes</taxon>
        <taxon>Nothobranchiidae</taxon>
        <taxon>Iconisemion</taxon>
    </lineage>
</organism>
<feature type="domain" description="MUM1-like PWWP" evidence="2">
    <location>
        <begin position="255"/>
        <end position="333"/>
    </location>
</feature>
<reference evidence="4" key="2">
    <citation type="submission" date="2016-06" db="EMBL/GenBank/DDBJ databases">
        <title>The genome of a short-lived fish provides insights into sex chromosome evolution and the genetic control of aging.</title>
        <authorList>
            <person name="Reichwald K."/>
            <person name="Felder M."/>
            <person name="Petzold A."/>
            <person name="Koch P."/>
            <person name="Groth M."/>
            <person name="Platzer M."/>
        </authorList>
    </citation>
    <scope>NUCLEOTIDE SEQUENCE</scope>
    <source>
        <tissue evidence="4">Brain</tissue>
    </source>
</reference>
<dbReference type="InterPro" id="IPR035504">
    <property type="entry name" value="MUM1-like_PWWP"/>
</dbReference>
<feature type="region of interest" description="Disordered" evidence="1">
    <location>
        <begin position="85"/>
        <end position="104"/>
    </location>
</feature>
<feature type="compositionally biased region" description="Polar residues" evidence="1">
    <location>
        <begin position="173"/>
        <end position="183"/>
    </location>
</feature>
<name>A0A1A7XMP8_9TELE</name>
<dbReference type="PANTHER" id="PTHR31333">
    <property type="entry name" value="PWWP DOMAIN-CONTAINING DNA REPAIR FACTOR 3 FAMILY MEMBER"/>
    <property type="match status" value="1"/>
</dbReference>
<dbReference type="Gene3D" id="6.10.300.20">
    <property type="match status" value="1"/>
</dbReference>
<feature type="non-terminal residue" evidence="4">
    <location>
        <position position="1"/>
    </location>
</feature>